<feature type="transmembrane region" description="Helical" evidence="1">
    <location>
        <begin position="92"/>
        <end position="114"/>
    </location>
</feature>
<evidence type="ECO:0000256" key="1">
    <source>
        <dbReference type="SAM" id="Phobius"/>
    </source>
</evidence>
<feature type="domain" description="DUF8070" evidence="2">
    <location>
        <begin position="1"/>
        <end position="114"/>
    </location>
</feature>
<evidence type="ECO:0000259" key="2">
    <source>
        <dbReference type="Pfam" id="PF26267"/>
    </source>
</evidence>
<geneLocation type="plasmid" evidence="3 4">
    <name>unnamed1</name>
</geneLocation>
<dbReference type="GeneID" id="72187215"/>
<keyword evidence="3" id="KW-0614">Plasmid</keyword>
<keyword evidence="4" id="KW-1185">Reference proteome</keyword>
<organism evidence="3 4">
    <name type="scientific">Halorussus limi</name>
    <dbReference type="NCBI Taxonomy" id="2938695"/>
    <lineage>
        <taxon>Archaea</taxon>
        <taxon>Methanobacteriati</taxon>
        <taxon>Methanobacteriota</taxon>
        <taxon>Stenosarchaea group</taxon>
        <taxon>Halobacteria</taxon>
        <taxon>Halobacteriales</taxon>
        <taxon>Haladaptataceae</taxon>
        <taxon>Halorussus</taxon>
    </lineage>
</organism>
<evidence type="ECO:0000313" key="4">
    <source>
        <dbReference type="Proteomes" id="UP000830729"/>
    </source>
</evidence>
<accession>A0A8U0HZZ8</accession>
<name>A0A8U0HZZ8_9EURY</name>
<keyword evidence="1" id="KW-1133">Transmembrane helix</keyword>
<dbReference type="RefSeq" id="WP_248652541.1">
    <property type="nucleotide sequence ID" value="NZ_CP096660.1"/>
</dbReference>
<proteinExistence type="predicted"/>
<evidence type="ECO:0000313" key="3">
    <source>
        <dbReference type="EMBL" id="UPV76508.1"/>
    </source>
</evidence>
<feature type="transmembrane region" description="Helical" evidence="1">
    <location>
        <begin position="34"/>
        <end position="53"/>
    </location>
</feature>
<dbReference type="EMBL" id="CP096660">
    <property type="protein sequence ID" value="UPV76508.1"/>
    <property type="molecule type" value="Genomic_DNA"/>
</dbReference>
<protein>
    <recommendedName>
        <fullName evidence="2">DUF8070 domain-containing protein</fullName>
    </recommendedName>
</protein>
<gene>
    <name evidence="3" type="ORF">M0R89_18410</name>
</gene>
<reference evidence="3 4" key="1">
    <citation type="submission" date="2022-04" db="EMBL/GenBank/DDBJ databases">
        <title>Diverse halophilic archaea isolated from saline environments.</title>
        <authorList>
            <person name="Cui H.-L."/>
        </authorList>
    </citation>
    <scope>NUCLEOTIDE SEQUENCE [LARGE SCALE GENOMIC DNA]</scope>
    <source>
        <strain evidence="3 4">XZYJT49</strain>
        <plasmid evidence="3 4">unnamed1</plasmid>
    </source>
</reference>
<dbReference type="AlphaFoldDB" id="A0A8U0HZZ8"/>
<sequence length="115" mass="11359">MSYRRLLRPLALDAGLLGLLTVGGASALTRSGALVLALAGAGVLCIALGGGTAGQVSASGSAFAENAGLGAMVDDMGIWPGSGSGVSGRVRLLFYGVGLVTWSVVVLVAFSSHLR</sequence>
<dbReference type="Pfam" id="PF26267">
    <property type="entry name" value="DUF8070"/>
    <property type="match status" value="1"/>
</dbReference>
<keyword evidence="1" id="KW-0812">Transmembrane</keyword>
<dbReference type="KEGG" id="halx:M0R89_18410"/>
<dbReference type="Proteomes" id="UP000830729">
    <property type="component" value="Plasmid unnamed1"/>
</dbReference>
<keyword evidence="1" id="KW-0472">Membrane</keyword>
<dbReference type="InterPro" id="IPR058383">
    <property type="entry name" value="DUF8070"/>
</dbReference>